<dbReference type="RefSeq" id="WP_089556500.1">
    <property type="nucleotide sequence ID" value="NZ_CP022474.1"/>
</dbReference>
<dbReference type="PROSITE" id="PS50943">
    <property type="entry name" value="HTH_CROC1"/>
    <property type="match status" value="1"/>
</dbReference>
<accession>A0AAC9Y0D6</accession>
<proteinExistence type="predicted"/>
<sequence length="108" mass="12243">MTKGQRIAELRKQKRISQSELSKAIHVSPSTIGMWETDQRAIKDNDLVALAKYFNVTTDYLLGKSETKSVEPNDNAMLIAAHIEDDATEEDMAKILDYIEMVKKSKNK</sequence>
<dbReference type="Proteomes" id="UP000199749">
    <property type="component" value="Chromosome"/>
</dbReference>
<dbReference type="EMBL" id="CP022474">
    <property type="protein sequence ID" value="ASN59790.1"/>
    <property type="molecule type" value="Genomic_DNA"/>
</dbReference>
<gene>
    <name evidence="3" type="ORF">CG419_03755</name>
</gene>
<dbReference type="Pfam" id="PF01381">
    <property type="entry name" value="HTH_3"/>
    <property type="match status" value="1"/>
</dbReference>
<evidence type="ECO:0000313" key="4">
    <source>
        <dbReference type="Proteomes" id="UP000199749"/>
    </source>
</evidence>
<dbReference type="PANTHER" id="PTHR46558">
    <property type="entry name" value="TRACRIPTIONAL REGULATORY PROTEIN-RELATED-RELATED"/>
    <property type="match status" value="1"/>
</dbReference>
<dbReference type="InterPro" id="IPR010982">
    <property type="entry name" value="Lambda_DNA-bd_dom_sf"/>
</dbReference>
<evidence type="ECO:0000313" key="3">
    <source>
        <dbReference type="EMBL" id="ASN59790.1"/>
    </source>
</evidence>
<dbReference type="PANTHER" id="PTHR46558:SF11">
    <property type="entry name" value="HTH-TYPE TRANSCRIPTIONAL REGULATOR XRE"/>
    <property type="match status" value="1"/>
</dbReference>
<dbReference type="Gene3D" id="1.10.260.40">
    <property type="entry name" value="lambda repressor-like DNA-binding domains"/>
    <property type="match status" value="1"/>
</dbReference>
<keyword evidence="1" id="KW-0238">DNA-binding</keyword>
<dbReference type="InterPro" id="IPR001387">
    <property type="entry name" value="Cro/C1-type_HTH"/>
</dbReference>
<dbReference type="GO" id="GO:0003677">
    <property type="term" value="F:DNA binding"/>
    <property type="evidence" value="ECO:0007669"/>
    <property type="project" value="UniProtKB-KW"/>
</dbReference>
<dbReference type="SUPFAM" id="SSF47413">
    <property type="entry name" value="lambda repressor-like DNA-binding domains"/>
    <property type="match status" value="1"/>
</dbReference>
<dbReference type="AlphaFoldDB" id="A0AAC9Y0D6"/>
<protein>
    <submittedName>
        <fullName evidence="3">XRE family transcriptional regulator</fullName>
    </submittedName>
</protein>
<dbReference type="SMART" id="SM00530">
    <property type="entry name" value="HTH_XRE"/>
    <property type="match status" value="1"/>
</dbReference>
<reference evidence="3 4" key="1">
    <citation type="submission" date="2017-07" db="EMBL/GenBank/DDBJ databases">
        <title>Lactobacillus curvatus MRS6 whole genome.</title>
        <authorList>
            <person name="Jans C."/>
            <person name="Lagler S."/>
            <person name="Lacroix C."/>
            <person name="Meile L."/>
            <person name="Stevens M.J.A."/>
        </authorList>
    </citation>
    <scope>NUCLEOTIDE SEQUENCE [LARGE SCALE GENOMIC DNA]</scope>
    <source>
        <strain evidence="3 4">MRS6</strain>
    </source>
</reference>
<evidence type="ECO:0000256" key="1">
    <source>
        <dbReference type="ARBA" id="ARBA00023125"/>
    </source>
</evidence>
<organism evidence="3 4">
    <name type="scientific">Latilactobacillus curvatus</name>
    <name type="common">Lactobacillus curvatus</name>
    <dbReference type="NCBI Taxonomy" id="28038"/>
    <lineage>
        <taxon>Bacteria</taxon>
        <taxon>Bacillati</taxon>
        <taxon>Bacillota</taxon>
        <taxon>Bacilli</taxon>
        <taxon>Lactobacillales</taxon>
        <taxon>Lactobacillaceae</taxon>
        <taxon>Latilactobacillus</taxon>
    </lineage>
</organism>
<evidence type="ECO:0000259" key="2">
    <source>
        <dbReference type="PROSITE" id="PS50943"/>
    </source>
</evidence>
<dbReference type="CDD" id="cd00093">
    <property type="entry name" value="HTH_XRE"/>
    <property type="match status" value="1"/>
</dbReference>
<feature type="domain" description="HTH cro/C1-type" evidence="2">
    <location>
        <begin position="7"/>
        <end position="61"/>
    </location>
</feature>
<name>A0AAC9Y0D6_LATCU</name>